<evidence type="ECO:0000256" key="7">
    <source>
        <dbReference type="SAM" id="Phobius"/>
    </source>
</evidence>
<keyword evidence="6 7" id="KW-0472">Membrane</keyword>
<sequence>MSNDSSDRSLSSVITWNKDVKVMPYALFGVVALIVGAVAAIMTLINGHDTMFNLSPEVPWGLLIASYAFFVLTASGLAFIGGIGHAFGNSAYLKINRRIVVMAFAVLLAGFTQIGMELGHPLRLAWYMLVSPNFSAPITWMGVLYSIELLILAFELYLVLKPNPTEKDHRNSAVVGFCAMIFGVLAAATLGFVFGSNTARPFFHGSYFSTFFVVSGITAGAAMLLFVHNLVYWGRVPSSLSKTMSSLGKLMATGIGVMIFLYLWKILATVYTPAADGGYAAIRELLSGSLSTNFWGGEILLAIVLPLFLVLITKAQSMKMLGLAGFIYIVGFFFTKYDFIIAGQVPVGGDDFIGSGINRMADFQAYVPASGEWLIMLLGCGVFFTFYFFAEKILVLEKES</sequence>
<evidence type="ECO:0000256" key="4">
    <source>
        <dbReference type="ARBA" id="ARBA00022692"/>
    </source>
</evidence>
<evidence type="ECO:0000256" key="5">
    <source>
        <dbReference type="ARBA" id="ARBA00022989"/>
    </source>
</evidence>
<feature type="transmembrane region" description="Helical" evidence="7">
    <location>
        <begin position="99"/>
        <end position="118"/>
    </location>
</feature>
<dbReference type="Pfam" id="PF03916">
    <property type="entry name" value="NrfD"/>
    <property type="match status" value="1"/>
</dbReference>
<dbReference type="InterPro" id="IPR005614">
    <property type="entry name" value="NrfD-like"/>
</dbReference>
<dbReference type="EMBL" id="AP026709">
    <property type="protein sequence ID" value="BDQ37233.1"/>
    <property type="molecule type" value="Genomic_DNA"/>
</dbReference>
<dbReference type="PANTHER" id="PTHR34856:SF2">
    <property type="entry name" value="PROTEIN NRFD"/>
    <property type="match status" value="1"/>
</dbReference>
<comment type="similarity">
    <text evidence="2">Belongs to the NrfD family.</text>
</comment>
<accession>A0ABN6S5D4</accession>
<organism evidence="8 9">
    <name type="scientific">Pseudodesulfovibrio nedwellii</name>
    <dbReference type="NCBI Taxonomy" id="2973072"/>
    <lineage>
        <taxon>Bacteria</taxon>
        <taxon>Pseudomonadati</taxon>
        <taxon>Thermodesulfobacteriota</taxon>
        <taxon>Desulfovibrionia</taxon>
        <taxon>Desulfovibrionales</taxon>
        <taxon>Desulfovibrionaceae</taxon>
    </lineage>
</organism>
<dbReference type="InterPro" id="IPR052049">
    <property type="entry name" value="Electron_transfer_protein"/>
</dbReference>
<reference evidence="8 9" key="1">
    <citation type="submission" date="2022-08" db="EMBL/GenBank/DDBJ databases">
        <title>Genome Sequence of the sulphate-reducing bacterium, Pseudodesulfovibrio sp. SYK.</title>
        <authorList>
            <person name="Kondo R."/>
            <person name="Kataoka T."/>
        </authorList>
    </citation>
    <scope>NUCLEOTIDE SEQUENCE [LARGE SCALE GENOMIC DNA]</scope>
    <source>
        <strain evidence="8 9">SYK</strain>
    </source>
</reference>
<evidence type="ECO:0000256" key="6">
    <source>
        <dbReference type="ARBA" id="ARBA00023136"/>
    </source>
</evidence>
<feature type="transmembrane region" description="Helical" evidence="7">
    <location>
        <begin position="25"/>
        <end position="45"/>
    </location>
</feature>
<dbReference type="RefSeq" id="WP_281763090.1">
    <property type="nucleotide sequence ID" value="NZ_AP026709.1"/>
</dbReference>
<feature type="transmembrane region" description="Helical" evidence="7">
    <location>
        <begin position="65"/>
        <end position="87"/>
    </location>
</feature>
<evidence type="ECO:0000256" key="3">
    <source>
        <dbReference type="ARBA" id="ARBA00022475"/>
    </source>
</evidence>
<gene>
    <name evidence="8" type="ORF">SYK_15930</name>
</gene>
<dbReference type="Proteomes" id="UP001317742">
    <property type="component" value="Chromosome"/>
</dbReference>
<evidence type="ECO:0000256" key="1">
    <source>
        <dbReference type="ARBA" id="ARBA00004651"/>
    </source>
</evidence>
<feature type="transmembrane region" description="Helical" evidence="7">
    <location>
        <begin position="207"/>
        <end position="231"/>
    </location>
</feature>
<feature type="transmembrane region" description="Helical" evidence="7">
    <location>
        <begin position="252"/>
        <end position="274"/>
    </location>
</feature>
<comment type="subcellular location">
    <subcellularLocation>
        <location evidence="1">Cell membrane</location>
        <topology evidence="1">Multi-pass membrane protein</topology>
    </subcellularLocation>
</comment>
<evidence type="ECO:0000256" key="2">
    <source>
        <dbReference type="ARBA" id="ARBA00008929"/>
    </source>
</evidence>
<keyword evidence="5 7" id="KW-1133">Transmembrane helix</keyword>
<protein>
    <submittedName>
        <fullName evidence="8">Oxidoreductase</fullName>
    </submittedName>
</protein>
<evidence type="ECO:0000313" key="9">
    <source>
        <dbReference type="Proteomes" id="UP001317742"/>
    </source>
</evidence>
<dbReference type="Gene3D" id="1.20.1630.10">
    <property type="entry name" value="Formate dehydrogenase/DMSO reductase domain"/>
    <property type="match status" value="1"/>
</dbReference>
<proteinExistence type="inferred from homology"/>
<feature type="transmembrane region" description="Helical" evidence="7">
    <location>
        <begin position="294"/>
        <end position="313"/>
    </location>
</feature>
<dbReference type="PANTHER" id="PTHR34856">
    <property type="entry name" value="PROTEIN NRFD"/>
    <property type="match status" value="1"/>
</dbReference>
<feature type="transmembrane region" description="Helical" evidence="7">
    <location>
        <begin position="172"/>
        <end position="195"/>
    </location>
</feature>
<feature type="transmembrane region" description="Helical" evidence="7">
    <location>
        <begin position="138"/>
        <end position="160"/>
    </location>
</feature>
<feature type="transmembrane region" description="Helical" evidence="7">
    <location>
        <begin position="320"/>
        <end position="337"/>
    </location>
</feature>
<evidence type="ECO:0000313" key="8">
    <source>
        <dbReference type="EMBL" id="BDQ37233.1"/>
    </source>
</evidence>
<keyword evidence="3" id="KW-1003">Cell membrane</keyword>
<keyword evidence="9" id="KW-1185">Reference proteome</keyword>
<feature type="transmembrane region" description="Helical" evidence="7">
    <location>
        <begin position="373"/>
        <end position="390"/>
    </location>
</feature>
<keyword evidence="4 7" id="KW-0812">Transmembrane</keyword>
<name>A0ABN6S5D4_9BACT</name>